<dbReference type="AlphaFoldDB" id="A0A3P7YI49"/>
<evidence type="ECO:0000256" key="1">
    <source>
        <dbReference type="SAM" id="MobiDB-lite"/>
    </source>
</evidence>
<name>A0A3P7YI49_9TREM</name>
<organism evidence="2 3">
    <name type="scientific">Schistosoma margrebowiei</name>
    <dbReference type="NCBI Taxonomy" id="48269"/>
    <lineage>
        <taxon>Eukaryota</taxon>
        <taxon>Metazoa</taxon>
        <taxon>Spiralia</taxon>
        <taxon>Lophotrochozoa</taxon>
        <taxon>Platyhelminthes</taxon>
        <taxon>Trematoda</taxon>
        <taxon>Digenea</taxon>
        <taxon>Strigeidida</taxon>
        <taxon>Schistosomatoidea</taxon>
        <taxon>Schistosomatidae</taxon>
        <taxon>Schistosoma</taxon>
    </lineage>
</organism>
<dbReference type="EMBL" id="UZAI01001682">
    <property type="protein sequence ID" value="VDO64373.1"/>
    <property type="molecule type" value="Genomic_DNA"/>
</dbReference>
<proteinExistence type="predicted"/>
<evidence type="ECO:0000313" key="2">
    <source>
        <dbReference type="EMBL" id="VDO64373.1"/>
    </source>
</evidence>
<protein>
    <submittedName>
        <fullName evidence="2">Uncharacterized protein</fullName>
    </submittedName>
</protein>
<reference evidence="2 3" key="1">
    <citation type="submission" date="2018-11" db="EMBL/GenBank/DDBJ databases">
        <authorList>
            <consortium name="Pathogen Informatics"/>
        </authorList>
    </citation>
    <scope>NUCLEOTIDE SEQUENCE [LARGE SCALE GENOMIC DNA]</scope>
    <source>
        <strain evidence="2 3">Zambia</strain>
    </source>
</reference>
<dbReference type="Proteomes" id="UP000277204">
    <property type="component" value="Unassembled WGS sequence"/>
</dbReference>
<evidence type="ECO:0000313" key="3">
    <source>
        <dbReference type="Proteomes" id="UP000277204"/>
    </source>
</evidence>
<feature type="region of interest" description="Disordered" evidence="1">
    <location>
        <begin position="83"/>
        <end position="122"/>
    </location>
</feature>
<feature type="compositionally biased region" description="Basic and acidic residues" evidence="1">
    <location>
        <begin position="91"/>
        <end position="103"/>
    </location>
</feature>
<keyword evidence="3" id="KW-1185">Reference proteome</keyword>
<gene>
    <name evidence="2" type="ORF">SMRZ_LOCUS5065</name>
</gene>
<sequence length="134" mass="15834">MYGAETWRTTTTIKKVQVFINSCLRKILNINWPDTISNSLLWERTNQLPAEEEIRKRRWKWIGHTLRKSSNCITRQALTWNPEAKKRKAKEHIASDNRSRYENDELQLDGAGKDRPGQGWMENAGERLMLLHEE</sequence>
<accession>A0A3P7YI49</accession>